<protein>
    <submittedName>
        <fullName evidence="2">DUF4244 domain-containing protein</fullName>
    </submittedName>
</protein>
<proteinExistence type="predicted"/>
<evidence type="ECO:0000256" key="1">
    <source>
        <dbReference type="SAM" id="Phobius"/>
    </source>
</evidence>
<reference evidence="3" key="1">
    <citation type="journal article" date="2019" name="Int. J. Syst. Evol. Microbiol.">
        <title>The Global Catalogue of Microorganisms (GCM) 10K type strain sequencing project: providing services to taxonomists for standard genome sequencing and annotation.</title>
        <authorList>
            <consortium name="The Broad Institute Genomics Platform"/>
            <consortium name="The Broad Institute Genome Sequencing Center for Infectious Disease"/>
            <person name="Wu L."/>
            <person name="Ma J."/>
        </authorList>
    </citation>
    <scope>NUCLEOTIDE SEQUENCE [LARGE SCALE GENOMIC DNA]</scope>
    <source>
        <strain evidence="3">PJ61</strain>
    </source>
</reference>
<dbReference type="PROSITE" id="PS51257">
    <property type="entry name" value="PROKAR_LIPOPROTEIN"/>
    <property type="match status" value="1"/>
</dbReference>
<dbReference type="EMBL" id="JBHSDQ010000001">
    <property type="protein sequence ID" value="MFC4395459.1"/>
    <property type="molecule type" value="Genomic_DNA"/>
</dbReference>
<comment type="caution">
    <text evidence="2">The sequence shown here is derived from an EMBL/GenBank/DDBJ whole genome shotgun (WGS) entry which is preliminary data.</text>
</comment>
<evidence type="ECO:0000313" key="3">
    <source>
        <dbReference type="Proteomes" id="UP001595778"/>
    </source>
</evidence>
<feature type="transmembrane region" description="Helical" evidence="1">
    <location>
        <begin position="143"/>
        <end position="164"/>
    </location>
</feature>
<dbReference type="Pfam" id="PF14029">
    <property type="entry name" value="DUF4244"/>
    <property type="match status" value="1"/>
</dbReference>
<keyword evidence="1" id="KW-0812">Transmembrane</keyword>
<evidence type="ECO:0000313" key="2">
    <source>
        <dbReference type="EMBL" id="MFC4395459.1"/>
    </source>
</evidence>
<name>A0ABV8WFG4_9MICC</name>
<keyword evidence="1" id="KW-1133">Transmembrane helix</keyword>
<organism evidence="2 3">
    <name type="scientific">Arthrobacter sedimenti</name>
    <dbReference type="NCBI Taxonomy" id="2694931"/>
    <lineage>
        <taxon>Bacteria</taxon>
        <taxon>Bacillati</taxon>
        <taxon>Actinomycetota</taxon>
        <taxon>Actinomycetes</taxon>
        <taxon>Micrococcales</taxon>
        <taxon>Micrococcaceae</taxon>
        <taxon>Arthrobacter</taxon>
    </lineage>
</organism>
<sequence length="184" mass="18948">MSTNHRRRNYSANYSAGTSALAACGLRPGLLQPGRGDGRLRNISGAPRAFAPVSLADALSMKASGTTASARTTSVPLPGNVVELCLDSVGHGVAATYSFTCSVGTRPVESGATFHPPTSGPRDVPSKAARNARLMCSEAGMATAEYAIATLAAVGFAGLLVFILRSDEVRGFLLNLIRTALALP</sequence>
<keyword evidence="3" id="KW-1185">Reference proteome</keyword>
<dbReference type="InterPro" id="IPR025338">
    <property type="entry name" value="DUF4244"/>
</dbReference>
<accession>A0ABV8WFG4</accession>
<dbReference type="Proteomes" id="UP001595778">
    <property type="component" value="Unassembled WGS sequence"/>
</dbReference>
<gene>
    <name evidence="2" type="ORF">ACFO0G_05090</name>
</gene>
<dbReference type="RefSeq" id="WP_376976624.1">
    <property type="nucleotide sequence ID" value="NZ_JBHSDQ010000001.1"/>
</dbReference>
<keyword evidence="1" id="KW-0472">Membrane</keyword>